<dbReference type="GO" id="GO:0016020">
    <property type="term" value="C:membrane"/>
    <property type="evidence" value="ECO:0007669"/>
    <property type="project" value="InterPro"/>
</dbReference>
<keyword evidence="4" id="KW-0449">Lipoprotein</keyword>
<dbReference type="EMBL" id="CP060707">
    <property type="protein sequence ID" value="QPH89747.1"/>
    <property type="molecule type" value="Genomic_DNA"/>
</dbReference>
<comment type="similarity">
    <text evidence="1">Belongs to the MlaA family.</text>
</comment>
<proteinExistence type="inferred from homology"/>
<dbReference type="Proteomes" id="UP000594508">
    <property type="component" value="Chromosome"/>
</dbReference>
<dbReference type="AlphaFoldDB" id="A0A7S9RDH1"/>
<keyword evidence="2 3" id="KW-0732">Signal</keyword>
<dbReference type="GO" id="GO:0120010">
    <property type="term" value="P:intermembrane phospholipid transfer"/>
    <property type="evidence" value="ECO:0007669"/>
    <property type="project" value="TreeGrafter"/>
</dbReference>
<organism evidence="4 5">
    <name type="scientific">Campylobacter concisus</name>
    <dbReference type="NCBI Taxonomy" id="199"/>
    <lineage>
        <taxon>Bacteria</taxon>
        <taxon>Pseudomonadati</taxon>
        <taxon>Campylobacterota</taxon>
        <taxon>Epsilonproteobacteria</taxon>
        <taxon>Campylobacterales</taxon>
        <taxon>Campylobacteraceae</taxon>
        <taxon>Campylobacter</taxon>
    </lineage>
</organism>
<reference evidence="4 5" key="1">
    <citation type="journal article" date="2018" name="Emerg. Microbes Infect.">
        <title>Genomic analysis of oral Campylobacter concisus strains identified a potential bacterial molecular marker associated with active Crohn's disease.</title>
        <authorList>
            <person name="Liu F."/>
            <person name="Ma R."/>
            <person name="Tay C.Y.A."/>
            <person name="Octavia S."/>
            <person name="Lan R."/>
            <person name="Chung H.K.L."/>
            <person name="Riordan S.M."/>
            <person name="Grimm M.C."/>
            <person name="Leong R.W."/>
            <person name="Tanaka M.M."/>
            <person name="Connor S."/>
            <person name="Zhang L."/>
        </authorList>
    </citation>
    <scope>NUCLEOTIDE SEQUENCE [LARGE SCALE GENOMIC DNA]</scope>
    <source>
        <strain evidence="4 5">P1CDO2</strain>
    </source>
</reference>
<dbReference type="PROSITE" id="PS51257">
    <property type="entry name" value="PROKAR_LIPOPROTEIN"/>
    <property type="match status" value="1"/>
</dbReference>
<feature type="signal peptide" evidence="3">
    <location>
        <begin position="1"/>
        <end position="18"/>
    </location>
</feature>
<accession>A0A7S9RDH1</accession>
<dbReference type="RefSeq" id="WP_107916065.1">
    <property type="nucleotide sequence ID" value="NZ_CP060707.1"/>
</dbReference>
<feature type="chain" id="PRO_5032442918" evidence="3">
    <location>
        <begin position="19"/>
        <end position="238"/>
    </location>
</feature>
<evidence type="ECO:0000256" key="2">
    <source>
        <dbReference type="ARBA" id="ARBA00022729"/>
    </source>
</evidence>
<protein>
    <submittedName>
        <fullName evidence="4">VacJ family lipoprotein</fullName>
    </submittedName>
</protein>
<sequence>MKFLLAIFCSLLLACASADINATNGNENDDFDVEFEAKKDVFDPLSGYNRVMTNVNDFIYINMLTPVAKGYAYVVPATARTMVANFFDNLLFPVRFVNNLLQFKFQNAGEETLRFLANTIIGFGGLTDGAKYYDLKPHNEDFGQTLGYWGLGSGFHIVWPLIGPSNLRDTGGLVGDYFADPISYVDPMLLSLGIMSYRTFNSFAQDPTAYEKLRKDAIDLYPFLRDAYEQRRDKLIKE</sequence>
<evidence type="ECO:0000256" key="3">
    <source>
        <dbReference type="SAM" id="SignalP"/>
    </source>
</evidence>
<dbReference type="Pfam" id="PF04333">
    <property type="entry name" value="MlaA"/>
    <property type="match status" value="1"/>
</dbReference>
<evidence type="ECO:0000313" key="4">
    <source>
        <dbReference type="EMBL" id="QPH89747.1"/>
    </source>
</evidence>
<gene>
    <name evidence="4" type="ORF">CVT00_08870</name>
</gene>
<name>A0A7S9RDH1_9BACT</name>
<dbReference type="InterPro" id="IPR007428">
    <property type="entry name" value="MlaA"/>
</dbReference>
<evidence type="ECO:0000313" key="5">
    <source>
        <dbReference type="Proteomes" id="UP000594508"/>
    </source>
</evidence>
<dbReference type="PANTHER" id="PTHR30035">
    <property type="entry name" value="LIPOPROTEIN VACJ-RELATED"/>
    <property type="match status" value="1"/>
</dbReference>
<evidence type="ECO:0000256" key="1">
    <source>
        <dbReference type="ARBA" id="ARBA00010634"/>
    </source>
</evidence>
<dbReference type="PANTHER" id="PTHR30035:SF3">
    <property type="entry name" value="INTERMEMBRANE PHOSPHOLIPID TRANSPORT SYSTEM LIPOPROTEIN MLAA"/>
    <property type="match status" value="1"/>
</dbReference>
<dbReference type="PRINTS" id="PR01805">
    <property type="entry name" value="VACJLIPOPROT"/>
</dbReference>